<accession>A0A8X6PSE7</accession>
<organism evidence="2 3">
    <name type="scientific">Nephila pilipes</name>
    <name type="common">Giant wood spider</name>
    <name type="synonym">Nephila maculata</name>
    <dbReference type="NCBI Taxonomy" id="299642"/>
    <lineage>
        <taxon>Eukaryota</taxon>
        <taxon>Metazoa</taxon>
        <taxon>Ecdysozoa</taxon>
        <taxon>Arthropoda</taxon>
        <taxon>Chelicerata</taxon>
        <taxon>Arachnida</taxon>
        <taxon>Araneae</taxon>
        <taxon>Araneomorphae</taxon>
        <taxon>Entelegynae</taxon>
        <taxon>Araneoidea</taxon>
        <taxon>Nephilidae</taxon>
        <taxon>Nephila</taxon>
    </lineage>
</organism>
<comment type="caution">
    <text evidence="2">The sequence shown here is derived from an EMBL/GenBank/DDBJ whole genome shotgun (WGS) entry which is preliminary data.</text>
</comment>
<gene>
    <name evidence="2" type="ORF">NPIL_167881</name>
</gene>
<keyword evidence="1" id="KW-1133">Transmembrane helix</keyword>
<dbReference type="AlphaFoldDB" id="A0A8X6PSE7"/>
<feature type="transmembrane region" description="Helical" evidence="1">
    <location>
        <begin position="98"/>
        <end position="117"/>
    </location>
</feature>
<reference evidence="2" key="1">
    <citation type="submission" date="2020-08" db="EMBL/GenBank/DDBJ databases">
        <title>Multicomponent nature underlies the extraordinary mechanical properties of spider dragline silk.</title>
        <authorList>
            <person name="Kono N."/>
            <person name="Nakamura H."/>
            <person name="Mori M."/>
            <person name="Yoshida Y."/>
            <person name="Ohtoshi R."/>
            <person name="Malay A.D."/>
            <person name="Moran D.A.P."/>
            <person name="Tomita M."/>
            <person name="Numata K."/>
            <person name="Arakawa K."/>
        </authorList>
    </citation>
    <scope>NUCLEOTIDE SEQUENCE</scope>
</reference>
<name>A0A8X6PSE7_NEPPI</name>
<proteinExistence type="predicted"/>
<dbReference type="Proteomes" id="UP000887013">
    <property type="component" value="Unassembled WGS sequence"/>
</dbReference>
<evidence type="ECO:0000313" key="2">
    <source>
        <dbReference type="EMBL" id="GFT81757.1"/>
    </source>
</evidence>
<keyword evidence="1" id="KW-0472">Membrane</keyword>
<keyword evidence="3" id="KW-1185">Reference proteome</keyword>
<evidence type="ECO:0000313" key="3">
    <source>
        <dbReference type="Proteomes" id="UP000887013"/>
    </source>
</evidence>
<keyword evidence="1" id="KW-0812">Transmembrane</keyword>
<dbReference type="EMBL" id="BMAW01023228">
    <property type="protein sequence ID" value="GFT81757.1"/>
    <property type="molecule type" value="Genomic_DNA"/>
</dbReference>
<feature type="transmembrane region" description="Helical" evidence="1">
    <location>
        <begin position="67"/>
        <end position="92"/>
    </location>
</feature>
<sequence>MITLYCYYSSYRVQLMQLFTPYFLHKFISGSYKSMDVFKLMEYLLYPEDSLRQSPLDNGTDANERELVVHCIFFSAYIVILTYFLLPVLVWATASKNSHLLIAVLFVVLLLHVIYCLPWKKILDSKPSEINTISSTVERGIQIEDIV</sequence>
<evidence type="ECO:0000256" key="1">
    <source>
        <dbReference type="SAM" id="Phobius"/>
    </source>
</evidence>
<protein>
    <submittedName>
        <fullName evidence="2">Uncharacterized protein</fullName>
    </submittedName>
</protein>